<dbReference type="InterPro" id="IPR037396">
    <property type="entry name" value="FMN_HAD"/>
</dbReference>
<dbReference type="Proteomes" id="UP001523401">
    <property type="component" value="Unassembled WGS sequence"/>
</dbReference>
<sequence>MLNFFDRSHRQILNLNDFDPVARSFLPRAIYGYVAGGADDGATVQHNLEALSRLKMIPRVLRDVSTCSQQITLFGRRYNSPFMIAPMGASAVVGRDADNAMARAAKNAGIPYALSANAITPMEEIGRSYPGCWFAGYQKPDTENIDAMLGRVEGAGFSAYMLTADVAVGSNRENNNRNGYTMPFRPTARLVADMACHPSWLLKVGLGTYRQRGIPRISNIDPQARPSIFSREINAVTGYPSFSWKHAEFIRSRWKGAFIIKGVLSADDARIAKELGADGIVVSNHGGRQLDCAVSPVEVLSEIRNASGTMTVLVDSGFRRGTDIVKALALGADAVMIGRPFLYAAALGGEAYIRHAIGLLQREIHTDMCLMGATDCDALREERVVGL</sequence>
<gene>
    <name evidence="7" type="ORF">NF685_06815</name>
</gene>
<feature type="domain" description="FMN hydroxy acid dehydrogenase" evidence="6">
    <location>
        <begin position="7"/>
        <end position="387"/>
    </location>
</feature>
<dbReference type="SUPFAM" id="SSF51395">
    <property type="entry name" value="FMN-linked oxidoreductases"/>
    <property type="match status" value="1"/>
</dbReference>
<keyword evidence="8" id="KW-1185">Reference proteome</keyword>
<comment type="caution">
    <text evidence="7">The sequence shown here is derived from an EMBL/GenBank/DDBJ whole genome shotgun (WGS) entry which is preliminary data.</text>
</comment>
<reference evidence="7 8" key="1">
    <citation type="submission" date="2022-06" db="EMBL/GenBank/DDBJ databases">
        <title>Whole-genome of Asaia lannensis strain LMG 27011T.</title>
        <authorList>
            <person name="Sombolestani A."/>
        </authorList>
    </citation>
    <scope>NUCLEOTIDE SEQUENCE [LARGE SCALE GENOMIC DNA]</scope>
    <source>
        <strain evidence="7 8">NBRC 102526</strain>
    </source>
</reference>
<keyword evidence="4" id="KW-0560">Oxidoreductase</keyword>
<evidence type="ECO:0000256" key="4">
    <source>
        <dbReference type="ARBA" id="ARBA00023002"/>
    </source>
</evidence>
<dbReference type="PROSITE" id="PS00557">
    <property type="entry name" value="FMN_HYDROXY_ACID_DH_1"/>
    <property type="match status" value="1"/>
</dbReference>
<evidence type="ECO:0000256" key="2">
    <source>
        <dbReference type="ARBA" id="ARBA00022630"/>
    </source>
</evidence>
<dbReference type="EMBL" id="JAMXQU010000003">
    <property type="protein sequence ID" value="MCO6159738.1"/>
    <property type="molecule type" value="Genomic_DNA"/>
</dbReference>
<protein>
    <submittedName>
        <fullName evidence="7">Alpha-hydroxy-acid oxidizing protein</fullName>
    </submittedName>
</protein>
<evidence type="ECO:0000313" key="7">
    <source>
        <dbReference type="EMBL" id="MCO6159738.1"/>
    </source>
</evidence>
<dbReference type="PIRSF" id="PIRSF000138">
    <property type="entry name" value="Al-hdrx_acd_dh"/>
    <property type="match status" value="1"/>
</dbReference>
<dbReference type="Pfam" id="PF01070">
    <property type="entry name" value="FMN_dh"/>
    <property type="match status" value="1"/>
</dbReference>
<proteinExistence type="inferred from homology"/>
<keyword evidence="2" id="KW-0285">Flavoprotein</keyword>
<evidence type="ECO:0000313" key="8">
    <source>
        <dbReference type="Proteomes" id="UP001523401"/>
    </source>
</evidence>
<evidence type="ECO:0000256" key="5">
    <source>
        <dbReference type="ARBA" id="ARBA00024042"/>
    </source>
</evidence>
<dbReference type="PANTHER" id="PTHR10578">
    <property type="entry name" value="S -2-HYDROXY-ACID OXIDASE-RELATED"/>
    <property type="match status" value="1"/>
</dbReference>
<dbReference type="PROSITE" id="PS51349">
    <property type="entry name" value="FMN_HYDROXY_ACID_DH_2"/>
    <property type="match status" value="1"/>
</dbReference>
<dbReference type="InterPro" id="IPR013785">
    <property type="entry name" value="Aldolase_TIM"/>
</dbReference>
<dbReference type="Gene3D" id="3.20.20.70">
    <property type="entry name" value="Aldolase class I"/>
    <property type="match status" value="1"/>
</dbReference>
<dbReference type="InterPro" id="IPR012133">
    <property type="entry name" value="Alpha-hydoxy_acid_DH_FMN"/>
</dbReference>
<name>A0ABT1CFV1_9PROT</name>
<dbReference type="InterPro" id="IPR000262">
    <property type="entry name" value="FMN-dep_DH"/>
</dbReference>
<comment type="cofactor">
    <cofactor evidence="1">
        <name>FMN</name>
        <dbReference type="ChEBI" id="CHEBI:58210"/>
    </cofactor>
</comment>
<evidence type="ECO:0000256" key="3">
    <source>
        <dbReference type="ARBA" id="ARBA00022643"/>
    </source>
</evidence>
<evidence type="ECO:0000256" key="1">
    <source>
        <dbReference type="ARBA" id="ARBA00001917"/>
    </source>
</evidence>
<evidence type="ECO:0000259" key="6">
    <source>
        <dbReference type="PROSITE" id="PS51349"/>
    </source>
</evidence>
<keyword evidence="3" id="KW-0288">FMN</keyword>
<comment type="similarity">
    <text evidence="5">Belongs to the FMN-dependent alpha-hydroxy acid dehydrogenase family.</text>
</comment>
<dbReference type="PANTHER" id="PTHR10578:SF107">
    <property type="entry name" value="2-HYDROXYACID OXIDASE 1"/>
    <property type="match status" value="1"/>
</dbReference>
<dbReference type="CDD" id="cd02809">
    <property type="entry name" value="alpha_hydroxyacid_oxid_FMN"/>
    <property type="match status" value="1"/>
</dbReference>
<accession>A0ABT1CFV1</accession>
<dbReference type="RefSeq" id="WP_252849065.1">
    <property type="nucleotide sequence ID" value="NZ_BAPW01000026.1"/>
</dbReference>
<dbReference type="InterPro" id="IPR008259">
    <property type="entry name" value="FMN_hydac_DH_AS"/>
</dbReference>
<organism evidence="7 8">
    <name type="scientific">Asaia lannensis NBRC 102526</name>
    <dbReference type="NCBI Taxonomy" id="1307926"/>
    <lineage>
        <taxon>Bacteria</taxon>
        <taxon>Pseudomonadati</taxon>
        <taxon>Pseudomonadota</taxon>
        <taxon>Alphaproteobacteria</taxon>
        <taxon>Acetobacterales</taxon>
        <taxon>Acetobacteraceae</taxon>
        <taxon>Asaia</taxon>
    </lineage>
</organism>